<dbReference type="EC" id="4.1.2.13" evidence="4 8"/>
<dbReference type="InterPro" id="IPR000741">
    <property type="entry name" value="FBA_I"/>
</dbReference>
<dbReference type="PANTHER" id="PTHR11627">
    <property type="entry name" value="FRUCTOSE-BISPHOSPHATE ALDOLASE"/>
    <property type="match status" value="1"/>
</dbReference>
<evidence type="ECO:0000256" key="6">
    <source>
        <dbReference type="ARBA" id="ARBA00023239"/>
    </source>
</evidence>
<comment type="pathway">
    <text evidence="2">Carbohydrate degradation; glycolysis; D-glyceraldehyde 3-phosphate and glycerone phosphate from D-glucose: step 4/4.</text>
</comment>
<keyword evidence="5 8" id="KW-0324">Glycolysis</keyword>
<proteinExistence type="inferred from homology"/>
<dbReference type="FunFam" id="3.20.20.70:FF:000140">
    <property type="entry name" value="Fructose-bisphosphate aldolase"/>
    <property type="match status" value="1"/>
</dbReference>
<sequence length="450" mass="48334">MAILSHKRKPQVPCHRRSVVAAMATIFASTFLPLPRPQTAQPQASQRSQLAGALLGRQTSQLAGQHLVVSCRQAKPVTALMAVSAAINSFVSTNPYAEELKATAKYISRRGHGILASDESNATTGKRLDSVGIDNTEDNRRAWRELLYTAPGLGQYISGAIMFEETLYQSSEGGKPFVDVLKEAGIVPGIKVDTGLQVIPGTDGETTTQGLDNLGARCQAYYKQGARFAKWRAVIKIGSEGCPSTVAIHENAHGLARYAQICQENGLVPIVEPEVTLGPGDYSIEETAFWSECVYSHVFRLLNEYNVMLEGILLKPNMCLPGLDAPPASPEEVARYTVQTMQRSIPPAVPGIHFLSGGMSEEESTLNLQALQAACPNSPWALTFSYGRALQSSTLKTWAGEKANWKAAQDILVKLAKANAEAQLGQFKGPHPVPGGGRILQALRTGGAGK</sequence>
<dbReference type="EMBL" id="JALJOR010000001">
    <property type="protein sequence ID" value="KAK9829379.1"/>
    <property type="molecule type" value="Genomic_DNA"/>
</dbReference>
<dbReference type="GO" id="GO:0006096">
    <property type="term" value="P:glycolytic process"/>
    <property type="evidence" value="ECO:0007669"/>
    <property type="project" value="UniProtKB-KW"/>
</dbReference>
<accession>A0AAW1R6K7</accession>
<dbReference type="AlphaFoldDB" id="A0AAW1R6K7"/>
<organism evidence="9 10">
    <name type="scientific">[Myrmecia] bisecta</name>
    <dbReference type="NCBI Taxonomy" id="41462"/>
    <lineage>
        <taxon>Eukaryota</taxon>
        <taxon>Viridiplantae</taxon>
        <taxon>Chlorophyta</taxon>
        <taxon>core chlorophytes</taxon>
        <taxon>Trebouxiophyceae</taxon>
        <taxon>Trebouxiales</taxon>
        <taxon>Trebouxiaceae</taxon>
        <taxon>Myrmecia</taxon>
    </lineage>
</organism>
<dbReference type="InterPro" id="IPR013785">
    <property type="entry name" value="Aldolase_TIM"/>
</dbReference>
<dbReference type="Proteomes" id="UP001489004">
    <property type="component" value="Unassembled WGS sequence"/>
</dbReference>
<evidence type="ECO:0000313" key="9">
    <source>
        <dbReference type="EMBL" id="KAK9829379.1"/>
    </source>
</evidence>
<reference evidence="9 10" key="1">
    <citation type="journal article" date="2024" name="Nat. Commun.">
        <title>Phylogenomics reveals the evolutionary origins of lichenization in chlorophyte algae.</title>
        <authorList>
            <person name="Puginier C."/>
            <person name="Libourel C."/>
            <person name="Otte J."/>
            <person name="Skaloud P."/>
            <person name="Haon M."/>
            <person name="Grisel S."/>
            <person name="Petersen M."/>
            <person name="Berrin J.G."/>
            <person name="Delaux P.M."/>
            <person name="Dal Grande F."/>
            <person name="Keller J."/>
        </authorList>
    </citation>
    <scope>NUCLEOTIDE SEQUENCE [LARGE SCALE GENOMIC DNA]</scope>
    <source>
        <strain evidence="9 10">SAG 2043</strain>
    </source>
</reference>
<name>A0AAW1R6K7_9CHLO</name>
<evidence type="ECO:0000256" key="3">
    <source>
        <dbReference type="ARBA" id="ARBA00010387"/>
    </source>
</evidence>
<evidence type="ECO:0000256" key="1">
    <source>
        <dbReference type="ARBA" id="ARBA00000441"/>
    </source>
</evidence>
<evidence type="ECO:0000313" key="10">
    <source>
        <dbReference type="Proteomes" id="UP001489004"/>
    </source>
</evidence>
<comment type="similarity">
    <text evidence="3 8">Belongs to the class I fructose-bisphosphate aldolase family.</text>
</comment>
<evidence type="ECO:0000256" key="7">
    <source>
        <dbReference type="ARBA" id="ARBA00023270"/>
    </source>
</evidence>
<protein>
    <recommendedName>
        <fullName evidence="4 8">Fructose-bisphosphate aldolase</fullName>
        <ecNumber evidence="4 8">4.1.2.13</ecNumber>
    </recommendedName>
</protein>
<keyword evidence="6 8" id="KW-0456">Lyase</keyword>
<dbReference type="PROSITE" id="PS00158">
    <property type="entry name" value="ALDOLASE_CLASS_I"/>
    <property type="match status" value="1"/>
</dbReference>
<dbReference type="Gene3D" id="3.20.20.70">
    <property type="entry name" value="Aldolase class I"/>
    <property type="match status" value="1"/>
</dbReference>
<gene>
    <name evidence="9" type="ORF">WJX72_005486</name>
</gene>
<comment type="catalytic activity">
    <reaction evidence="1 8">
        <text>beta-D-fructose 1,6-bisphosphate = D-glyceraldehyde 3-phosphate + dihydroxyacetone phosphate</text>
        <dbReference type="Rhea" id="RHEA:14729"/>
        <dbReference type="ChEBI" id="CHEBI:32966"/>
        <dbReference type="ChEBI" id="CHEBI:57642"/>
        <dbReference type="ChEBI" id="CHEBI:59776"/>
        <dbReference type="EC" id="4.1.2.13"/>
    </reaction>
</comment>
<evidence type="ECO:0000256" key="8">
    <source>
        <dbReference type="RuleBase" id="RU003994"/>
    </source>
</evidence>
<evidence type="ECO:0000256" key="4">
    <source>
        <dbReference type="ARBA" id="ARBA00013068"/>
    </source>
</evidence>
<dbReference type="SUPFAM" id="SSF51569">
    <property type="entry name" value="Aldolase"/>
    <property type="match status" value="1"/>
</dbReference>
<comment type="caution">
    <text evidence="9">The sequence shown here is derived from an EMBL/GenBank/DDBJ whole genome shotgun (WGS) entry which is preliminary data.</text>
</comment>
<keyword evidence="10" id="KW-1185">Reference proteome</keyword>
<keyword evidence="7" id="KW-0704">Schiff base</keyword>
<dbReference type="NCBIfam" id="NF033379">
    <property type="entry name" value="FrucBisAld_I"/>
    <property type="match status" value="1"/>
</dbReference>
<dbReference type="Pfam" id="PF00274">
    <property type="entry name" value="Glycolytic"/>
    <property type="match status" value="1"/>
</dbReference>
<evidence type="ECO:0000256" key="5">
    <source>
        <dbReference type="ARBA" id="ARBA00023152"/>
    </source>
</evidence>
<dbReference type="CDD" id="cd00948">
    <property type="entry name" value="FBP_aldolase_I_a"/>
    <property type="match status" value="1"/>
</dbReference>
<evidence type="ECO:0000256" key="2">
    <source>
        <dbReference type="ARBA" id="ARBA00004714"/>
    </source>
</evidence>
<dbReference type="GO" id="GO:0004332">
    <property type="term" value="F:fructose-bisphosphate aldolase activity"/>
    <property type="evidence" value="ECO:0007669"/>
    <property type="project" value="UniProtKB-EC"/>
</dbReference>
<dbReference type="InterPro" id="IPR029768">
    <property type="entry name" value="Aldolase_I_AS"/>
</dbReference>